<dbReference type="GO" id="GO:0008168">
    <property type="term" value="F:methyltransferase activity"/>
    <property type="evidence" value="ECO:0007669"/>
    <property type="project" value="UniProtKB-KW"/>
</dbReference>
<name>A0A1I1PKS4_9FLAO</name>
<evidence type="ECO:0000313" key="2">
    <source>
        <dbReference type="EMBL" id="SFD10431.1"/>
    </source>
</evidence>
<gene>
    <name evidence="2" type="ORF">SAMN04487987_1048</name>
</gene>
<dbReference type="Pfam" id="PF13649">
    <property type="entry name" value="Methyltransf_25"/>
    <property type="match status" value="1"/>
</dbReference>
<feature type="domain" description="Methyltransferase" evidence="1">
    <location>
        <begin position="63"/>
        <end position="146"/>
    </location>
</feature>
<dbReference type="RefSeq" id="WP_092850949.1">
    <property type="nucleotide sequence ID" value="NZ_FOMI01000004.1"/>
</dbReference>
<dbReference type="OrthoDB" id="20930at2"/>
<reference evidence="3" key="1">
    <citation type="submission" date="2016-10" db="EMBL/GenBank/DDBJ databases">
        <authorList>
            <person name="Varghese N."/>
            <person name="Submissions S."/>
        </authorList>
    </citation>
    <scope>NUCLEOTIDE SEQUENCE [LARGE SCALE GENOMIC DNA]</scope>
    <source>
        <strain evidence="3">DSM 25730</strain>
    </source>
</reference>
<keyword evidence="2" id="KW-0808">Transferase</keyword>
<organism evidence="2 3">
    <name type="scientific">Algibacter pectinivorans</name>
    <dbReference type="NCBI Taxonomy" id="870482"/>
    <lineage>
        <taxon>Bacteria</taxon>
        <taxon>Pseudomonadati</taxon>
        <taxon>Bacteroidota</taxon>
        <taxon>Flavobacteriia</taxon>
        <taxon>Flavobacteriales</taxon>
        <taxon>Flavobacteriaceae</taxon>
        <taxon>Algibacter</taxon>
    </lineage>
</organism>
<keyword evidence="3" id="KW-1185">Reference proteome</keyword>
<dbReference type="EMBL" id="FOMI01000004">
    <property type="protein sequence ID" value="SFD10431.1"/>
    <property type="molecule type" value="Genomic_DNA"/>
</dbReference>
<dbReference type="STRING" id="870482.SAMN04487987_1048"/>
<dbReference type="InterPro" id="IPR041698">
    <property type="entry name" value="Methyltransf_25"/>
</dbReference>
<dbReference type="SUPFAM" id="SSF53335">
    <property type="entry name" value="S-adenosyl-L-methionine-dependent methyltransferases"/>
    <property type="match status" value="1"/>
</dbReference>
<sequence>MPKKAKAPWPTKDAMTQIYELNLWGGETTAFYSGFGSHDPNIITPYLNAIIGFLKTHNTPLVVCDLGCGDFNIGKHIYSHTKHYTGIDIVENLIKRNQNTFKAENLEFACLDICKAELPTADCLIIRQVLQHLSTAEILEVVQKITNYKYIVLTEHLPNGDFIPNKDIISGQGIRIKKNSGVNLLEAPFFLKIKDQKIIDDYILEHNKEHIVTTLYTLF</sequence>
<dbReference type="GO" id="GO:0032259">
    <property type="term" value="P:methylation"/>
    <property type="evidence" value="ECO:0007669"/>
    <property type="project" value="UniProtKB-KW"/>
</dbReference>
<keyword evidence="2" id="KW-0489">Methyltransferase</keyword>
<protein>
    <submittedName>
        <fullName evidence="2">Methyltransferase domain-containing protein</fullName>
    </submittedName>
</protein>
<dbReference type="Gene3D" id="3.40.50.150">
    <property type="entry name" value="Vaccinia Virus protein VP39"/>
    <property type="match status" value="1"/>
</dbReference>
<evidence type="ECO:0000313" key="3">
    <source>
        <dbReference type="Proteomes" id="UP000199439"/>
    </source>
</evidence>
<dbReference type="AlphaFoldDB" id="A0A1I1PKS4"/>
<accession>A0A1I1PKS4</accession>
<dbReference type="Proteomes" id="UP000199439">
    <property type="component" value="Unassembled WGS sequence"/>
</dbReference>
<dbReference type="InterPro" id="IPR029063">
    <property type="entry name" value="SAM-dependent_MTases_sf"/>
</dbReference>
<evidence type="ECO:0000259" key="1">
    <source>
        <dbReference type="Pfam" id="PF13649"/>
    </source>
</evidence>
<proteinExistence type="predicted"/>